<comment type="caution">
    <text evidence="8">The sequence shown here is derived from an EMBL/GenBank/DDBJ whole genome shotgun (WGS) entry which is preliminary data.</text>
</comment>
<evidence type="ECO:0000256" key="2">
    <source>
        <dbReference type="ARBA" id="ARBA00022730"/>
    </source>
</evidence>
<dbReference type="Proteomes" id="UP000037660">
    <property type="component" value="Unassembled WGS sequence"/>
</dbReference>
<comment type="function">
    <text evidence="6">One of the primary rRNA binding proteins, it binds specifically to the 5'-end of 16S ribosomal RNA.</text>
</comment>
<sequence length="97" mass="10835">MTSQATETGAAAPVKNTRTLVGKVVSDKRSKTVTVLIERRTKHELYGKIVGRSSKYHAHDENGEYKLGDIVEISEGRPISKTKAWVVTRLVQRSREV</sequence>
<evidence type="ECO:0000256" key="5">
    <source>
        <dbReference type="ARBA" id="ARBA00023274"/>
    </source>
</evidence>
<protein>
    <recommendedName>
        <fullName evidence="6">Small ribosomal subunit protein uS17</fullName>
    </recommendedName>
</protein>
<evidence type="ECO:0000256" key="4">
    <source>
        <dbReference type="ARBA" id="ARBA00022980"/>
    </source>
</evidence>
<organism evidence="8 9">
    <name type="scientific">Piscinibacter sakaiensis</name>
    <name type="common">Ideonella sakaiensis</name>
    <dbReference type="NCBI Taxonomy" id="1547922"/>
    <lineage>
        <taxon>Bacteria</taxon>
        <taxon>Pseudomonadati</taxon>
        <taxon>Pseudomonadota</taxon>
        <taxon>Betaproteobacteria</taxon>
        <taxon>Burkholderiales</taxon>
        <taxon>Sphaerotilaceae</taxon>
        <taxon>Piscinibacter</taxon>
    </lineage>
</organism>
<keyword evidence="5 6" id="KW-0687">Ribonucleoprotein</keyword>
<dbReference type="CDD" id="cd00364">
    <property type="entry name" value="Ribosomal_uS17"/>
    <property type="match status" value="1"/>
</dbReference>
<evidence type="ECO:0000256" key="1">
    <source>
        <dbReference type="ARBA" id="ARBA00010254"/>
    </source>
</evidence>
<reference evidence="9" key="1">
    <citation type="submission" date="2015-07" db="EMBL/GenBank/DDBJ databases">
        <title>Discovery of a poly(ethylene terephthalate assimilation.</title>
        <authorList>
            <person name="Yoshida S."/>
            <person name="Hiraga K."/>
            <person name="Takehana T."/>
            <person name="Taniguchi I."/>
            <person name="Yamaji H."/>
            <person name="Maeda Y."/>
            <person name="Toyohara K."/>
            <person name="Miyamoto K."/>
            <person name="Kimura Y."/>
            <person name="Oda K."/>
        </authorList>
    </citation>
    <scope>NUCLEOTIDE SEQUENCE [LARGE SCALE GENOMIC DNA]</scope>
    <source>
        <strain evidence="9">NBRC 110686 / TISTR 2288 / 201-F6</strain>
    </source>
</reference>
<keyword evidence="3 6" id="KW-0694">RNA-binding</keyword>
<dbReference type="AlphaFoldDB" id="A0A0K8P163"/>
<comment type="similarity">
    <text evidence="1 6 7">Belongs to the universal ribosomal protein uS17 family.</text>
</comment>
<dbReference type="PANTHER" id="PTHR10744:SF1">
    <property type="entry name" value="SMALL RIBOSOMAL SUBUNIT PROTEIN US17M"/>
    <property type="match status" value="1"/>
</dbReference>
<comment type="subunit">
    <text evidence="6">Part of the 30S ribosomal subunit.</text>
</comment>
<evidence type="ECO:0000256" key="3">
    <source>
        <dbReference type="ARBA" id="ARBA00022884"/>
    </source>
</evidence>
<keyword evidence="2 6" id="KW-0699">rRNA-binding</keyword>
<dbReference type="OrthoDB" id="9811714at2"/>
<evidence type="ECO:0000313" key="9">
    <source>
        <dbReference type="Proteomes" id="UP000037660"/>
    </source>
</evidence>
<accession>A0A0K8P163</accession>
<dbReference type="Gene3D" id="2.40.50.140">
    <property type="entry name" value="Nucleic acid-binding proteins"/>
    <property type="match status" value="1"/>
</dbReference>
<dbReference type="PRINTS" id="PR00973">
    <property type="entry name" value="RIBOSOMALS17"/>
</dbReference>
<name>A0A0K8P163_PISS1</name>
<dbReference type="PANTHER" id="PTHR10744">
    <property type="entry name" value="40S RIBOSOMAL PROTEIN S11 FAMILY MEMBER"/>
    <property type="match status" value="1"/>
</dbReference>
<dbReference type="InterPro" id="IPR012340">
    <property type="entry name" value="NA-bd_OB-fold"/>
</dbReference>
<dbReference type="PROSITE" id="PS00056">
    <property type="entry name" value="RIBOSOMAL_S17"/>
    <property type="match status" value="1"/>
</dbReference>
<dbReference type="Pfam" id="PF00366">
    <property type="entry name" value="Ribosomal_S17"/>
    <property type="match status" value="1"/>
</dbReference>
<dbReference type="NCBIfam" id="TIGR03635">
    <property type="entry name" value="uS17_bact"/>
    <property type="match status" value="1"/>
</dbReference>
<reference evidence="8 9" key="2">
    <citation type="journal article" date="2016" name="Science">
        <title>A bacterium that degrades and assimilates poly(ethylene terephthalate).</title>
        <authorList>
            <person name="Yoshida S."/>
            <person name="Hiraga K."/>
            <person name="Takehana T."/>
            <person name="Taniguchi I."/>
            <person name="Yamaji H."/>
            <person name="Maeda Y."/>
            <person name="Toyohara K."/>
            <person name="Miyamoto K."/>
            <person name="Kimura Y."/>
            <person name="Oda K."/>
        </authorList>
    </citation>
    <scope>NUCLEOTIDE SEQUENCE [LARGE SCALE GENOMIC DNA]</scope>
    <source>
        <strain evidence="9">NBRC 110686 / TISTR 2288 / 201-F6</strain>
    </source>
</reference>
<dbReference type="HAMAP" id="MF_01345_B">
    <property type="entry name" value="Ribosomal_uS17_B"/>
    <property type="match status" value="1"/>
</dbReference>
<keyword evidence="9" id="KW-1185">Reference proteome</keyword>
<dbReference type="NCBIfam" id="NF004123">
    <property type="entry name" value="PRK05610.1"/>
    <property type="match status" value="1"/>
</dbReference>
<dbReference type="EMBL" id="BBYR01000035">
    <property type="protein sequence ID" value="GAP36371.1"/>
    <property type="molecule type" value="Genomic_DNA"/>
</dbReference>
<evidence type="ECO:0000313" key="8">
    <source>
        <dbReference type="EMBL" id="GAP36371.1"/>
    </source>
</evidence>
<dbReference type="InterPro" id="IPR000266">
    <property type="entry name" value="Ribosomal_uS17"/>
</dbReference>
<dbReference type="GO" id="GO:0019843">
    <property type="term" value="F:rRNA binding"/>
    <property type="evidence" value="ECO:0007669"/>
    <property type="project" value="UniProtKB-UniRule"/>
</dbReference>
<proteinExistence type="inferred from homology"/>
<dbReference type="GO" id="GO:0022627">
    <property type="term" value="C:cytosolic small ribosomal subunit"/>
    <property type="evidence" value="ECO:0007669"/>
    <property type="project" value="UniProtKB-UniRule"/>
</dbReference>
<dbReference type="GO" id="GO:0003735">
    <property type="term" value="F:structural constituent of ribosome"/>
    <property type="evidence" value="ECO:0007669"/>
    <property type="project" value="UniProtKB-UniRule"/>
</dbReference>
<evidence type="ECO:0000256" key="7">
    <source>
        <dbReference type="RuleBase" id="RU003872"/>
    </source>
</evidence>
<dbReference type="InterPro" id="IPR019984">
    <property type="entry name" value="Ribosomal_uS17_bact/chlr"/>
</dbReference>
<keyword evidence="4 6" id="KW-0689">Ribosomal protein</keyword>
<dbReference type="InterPro" id="IPR019979">
    <property type="entry name" value="Ribosomal_uS17_CS"/>
</dbReference>
<dbReference type="RefSeq" id="WP_054020377.1">
    <property type="nucleotide sequence ID" value="NZ_BBYR01000035.1"/>
</dbReference>
<dbReference type="GO" id="GO:0006412">
    <property type="term" value="P:translation"/>
    <property type="evidence" value="ECO:0007669"/>
    <property type="project" value="UniProtKB-UniRule"/>
</dbReference>
<dbReference type="SUPFAM" id="SSF50249">
    <property type="entry name" value="Nucleic acid-binding proteins"/>
    <property type="match status" value="1"/>
</dbReference>
<evidence type="ECO:0000256" key="6">
    <source>
        <dbReference type="HAMAP-Rule" id="MF_01345"/>
    </source>
</evidence>
<dbReference type="STRING" id="1547922.ISF6_2211"/>
<gene>
    <name evidence="6" type="primary">rpsQ</name>
    <name evidence="8" type="ORF">ISF6_2211</name>
</gene>